<reference evidence="2" key="1">
    <citation type="journal article" date="2019" name="Int. J. Syst. Evol. Microbiol.">
        <title>The Global Catalogue of Microorganisms (GCM) 10K type strain sequencing project: providing services to taxonomists for standard genome sequencing and annotation.</title>
        <authorList>
            <consortium name="The Broad Institute Genomics Platform"/>
            <consortium name="The Broad Institute Genome Sequencing Center for Infectious Disease"/>
            <person name="Wu L."/>
            <person name="Ma J."/>
        </authorList>
    </citation>
    <scope>NUCLEOTIDE SEQUENCE [LARGE SCALE GENOMIC DNA]</scope>
    <source>
        <strain evidence="2">CGMCC 4.7289</strain>
    </source>
</reference>
<keyword evidence="2" id="KW-1185">Reference proteome</keyword>
<sequence>MRQRRDGSGIYVLAAAVVRFGDAEGLREVLGDLGHGKRRFHWRLEERRDQLRAVRRLSGLDAFHVVVIAQPMDSVRQERARRGALQRLLWELDQLSVGLVLLDRRTDSLNRRDRALVDALRGSGVLRPTLVIDFAHSYNGIDGEILLWIPDIVAGAAAAAHGDGDRSFLDPMGHLVLEIPLELG</sequence>
<dbReference type="RefSeq" id="WP_382191095.1">
    <property type="nucleotide sequence ID" value="NZ_JBHSAY010000021.1"/>
</dbReference>
<name>A0ABV8LYF9_9ACTN</name>
<proteinExistence type="predicted"/>
<gene>
    <name evidence="1" type="ORF">ACFOZ4_32335</name>
</gene>
<comment type="caution">
    <text evidence="1">The sequence shown here is derived from an EMBL/GenBank/DDBJ whole genome shotgun (WGS) entry which is preliminary data.</text>
</comment>
<evidence type="ECO:0000313" key="1">
    <source>
        <dbReference type="EMBL" id="MFC4135324.1"/>
    </source>
</evidence>
<evidence type="ECO:0000313" key="2">
    <source>
        <dbReference type="Proteomes" id="UP001595816"/>
    </source>
</evidence>
<dbReference type="EMBL" id="JBHSAY010000021">
    <property type="protein sequence ID" value="MFC4135324.1"/>
    <property type="molecule type" value="Genomic_DNA"/>
</dbReference>
<protein>
    <submittedName>
        <fullName evidence="1">Uncharacterized protein</fullName>
    </submittedName>
</protein>
<accession>A0ABV8LYF9</accession>
<organism evidence="1 2">
    <name type="scientific">Hamadaea flava</name>
    <dbReference type="NCBI Taxonomy" id="1742688"/>
    <lineage>
        <taxon>Bacteria</taxon>
        <taxon>Bacillati</taxon>
        <taxon>Actinomycetota</taxon>
        <taxon>Actinomycetes</taxon>
        <taxon>Micromonosporales</taxon>
        <taxon>Micromonosporaceae</taxon>
        <taxon>Hamadaea</taxon>
    </lineage>
</organism>
<dbReference type="Proteomes" id="UP001595816">
    <property type="component" value="Unassembled WGS sequence"/>
</dbReference>